<feature type="compositionally biased region" description="Basic and acidic residues" evidence="1">
    <location>
        <begin position="992"/>
        <end position="1022"/>
    </location>
</feature>
<evidence type="ECO:0000313" key="4">
    <source>
        <dbReference type="Proteomes" id="UP000236343"/>
    </source>
</evidence>
<reference evidence="3 4" key="1">
    <citation type="journal article" date="2016" name="Nat. Commun.">
        <title>Local admixture of amplified and diversified secreted pathogenesis determinants shapes mosaic Toxoplasma gondii genomes.</title>
        <authorList>
            <person name="Lorenzi H."/>
            <person name="Khan A."/>
            <person name="Behnke M.S."/>
            <person name="Namasivayam S."/>
            <person name="Swapna L.S."/>
            <person name="Hadjithomas M."/>
            <person name="Karamycheva S."/>
            <person name="Pinney D."/>
            <person name="Brunk B.P."/>
            <person name="Ajioka J.W."/>
            <person name="Ajzenberg D."/>
            <person name="Boothroyd J.C."/>
            <person name="Boyle J.P."/>
            <person name="Darde M.L."/>
            <person name="Diaz-Miranda M.A."/>
            <person name="Dubey J.P."/>
            <person name="Fritz H.M."/>
            <person name="Gennari S.M."/>
            <person name="Gregory B.D."/>
            <person name="Kim K."/>
            <person name="Saeij J.P."/>
            <person name="Su C."/>
            <person name="White M.W."/>
            <person name="Zhu X.Q."/>
            <person name="Howe D.K."/>
            <person name="Rosenthal B.M."/>
            <person name="Grigg M.E."/>
            <person name="Parkinson J."/>
            <person name="Liu L."/>
            <person name="Kissinger J.C."/>
            <person name="Roos D.S."/>
            <person name="Sibley L.D."/>
        </authorList>
    </citation>
    <scope>NUCLEOTIDE SEQUENCE [LARGE SCALE GENOMIC DNA]</scope>
    <source>
        <strain evidence="3 4">COUG</strain>
    </source>
</reference>
<feature type="compositionally biased region" description="Low complexity" evidence="1">
    <location>
        <begin position="410"/>
        <end position="426"/>
    </location>
</feature>
<gene>
    <name evidence="3" type="ORF">TGCOUG_280540A</name>
</gene>
<comment type="caution">
    <text evidence="3">The sequence shown here is derived from an EMBL/GenBank/DDBJ whole genome shotgun (WGS) entry which is preliminary data.</text>
</comment>
<accession>A0A2G8Y4P9</accession>
<dbReference type="EMBL" id="AGQR02001240">
    <property type="protein sequence ID" value="PIM02244.1"/>
    <property type="molecule type" value="Genomic_DNA"/>
</dbReference>
<feature type="compositionally biased region" description="Basic and acidic residues" evidence="1">
    <location>
        <begin position="816"/>
        <end position="835"/>
    </location>
</feature>
<feature type="compositionally biased region" description="Basic and acidic residues" evidence="1">
    <location>
        <begin position="540"/>
        <end position="584"/>
    </location>
</feature>
<dbReference type="AlphaFoldDB" id="A0A2G8Y4P9"/>
<protein>
    <submittedName>
        <fullName evidence="3">HEAT repeat-containing protein</fullName>
    </submittedName>
</protein>
<dbReference type="Pfam" id="PF13001">
    <property type="entry name" value="ECM29_N"/>
    <property type="match status" value="1"/>
</dbReference>
<feature type="region of interest" description="Disordered" evidence="1">
    <location>
        <begin position="307"/>
        <end position="327"/>
    </location>
</feature>
<feature type="region of interest" description="Disordered" evidence="1">
    <location>
        <begin position="517"/>
        <end position="584"/>
    </location>
</feature>
<feature type="region of interest" description="Disordered" evidence="1">
    <location>
        <begin position="620"/>
        <end position="645"/>
    </location>
</feature>
<proteinExistence type="predicted"/>
<evidence type="ECO:0000256" key="1">
    <source>
        <dbReference type="SAM" id="MobiDB-lite"/>
    </source>
</evidence>
<feature type="domain" description="Proteasome component Ecm29 N-terminal" evidence="2">
    <location>
        <begin position="32"/>
        <end position="463"/>
    </location>
</feature>
<feature type="compositionally biased region" description="Acidic residues" evidence="1">
    <location>
        <begin position="525"/>
        <end position="539"/>
    </location>
</feature>
<feature type="compositionally biased region" description="Basic and acidic residues" evidence="1">
    <location>
        <begin position="844"/>
        <end position="861"/>
    </location>
</feature>
<feature type="region of interest" description="Disordered" evidence="1">
    <location>
        <begin position="899"/>
        <end position="930"/>
    </location>
</feature>
<feature type="region of interest" description="Disordered" evidence="1">
    <location>
        <begin position="816"/>
        <end position="861"/>
    </location>
</feature>
<sequence length="1022" mass="111359">MSAAPASSASGEAPNAASGIAEMEKKKKEYENTLLRLTLCNDDRLPAVLDKLLPIAFREMASCPAQLLPKVIEIVNHCLHRLRGTSSMRLPLSGLVDTWLEAQRRQTPGPNATVMKNVLLLFLSLAVARASVEEKLKAAEALLVGLPLFFPHTYAAAFVLFCECICNAETLSSLKEKAKALAANKEVKGVTFERLSKILAGAASSSSSKTPPATQAFVHASVEFLLLPPSLPQSLASLPSSSPPASATVSAACARVSGVSSDAAEAWMQRLRGKSREEMLSLQTHLVRFMIEVTRFAPLHVVEQQRQEAQRQDAQRQEAQQREEAEATLGEWAKSGVSPGQLGAQPPACAVPAIMLAPLLVASCLPFDVLASPAETAIARLGVSVDRGDSVLLFFLFNLISSQPILPGSCESSSSPKPECPFSESSRPPPPAKLHAKVLQFLSSTREAASLLYWKHVLSVTMQVLLPPLLSSSSSSSSSSSASSASWSACRPEVKVKALQLLLSCVQRQAWFSEEAHSGASSLEGEGDFGEEGADEQNSEEFRKDEQGGEEEGRARSFTDKGEVSGDDRSHLQTSLLKHEDRRLRPLSPATEKRACALLQALLSLLTCYVRDTVSHWHKAREKGDPQSLHTELSPSVSSALATNPGVAPSATAAAAEAAQVKERSDLLLLTLEILATLTRVAPAYPLSSSCSSSFSSSLGDSTRRWYGGRSAETLEAGTDSVDLPFDSSLSSASAVRFAFLHDGVLSLSSLVFLLLRDCAQSEKLWGEAARVSGEVPALKGGRGAARRSSASLPALVPALLQTIEGCGDWIARRREGEEREGRQRRAREEAERASARRCGHASGRRERESATREAEDRREQARREASENWLASRVLEILDENTLFVRDPVAFADMETRENSSGAAARWRGLVGEKTRQPERAADAADADLEDAEETMVTARIRHALEQEIIRWSTRIFPPDHPAFRYRVSSQTRRREMRKRPLKQGRRKRDKKQERREDGEREKETSMTEARKRIEGGREGN</sequence>
<feature type="compositionally biased region" description="Basic residues" evidence="1">
    <location>
        <begin position="976"/>
        <end position="991"/>
    </location>
</feature>
<dbReference type="GO" id="GO:0060090">
    <property type="term" value="F:molecular adaptor activity"/>
    <property type="evidence" value="ECO:0007669"/>
    <property type="project" value="InterPro"/>
</dbReference>
<evidence type="ECO:0000259" key="2">
    <source>
        <dbReference type="Pfam" id="PF13001"/>
    </source>
</evidence>
<dbReference type="Proteomes" id="UP000236343">
    <property type="component" value="Unassembled WGS sequence"/>
</dbReference>
<dbReference type="InterPro" id="IPR024372">
    <property type="entry name" value="Ecm29_N"/>
</dbReference>
<feature type="compositionally biased region" description="Basic and acidic residues" evidence="1">
    <location>
        <begin position="912"/>
        <end position="924"/>
    </location>
</feature>
<feature type="compositionally biased region" description="Polar residues" evidence="1">
    <location>
        <begin position="628"/>
        <end position="642"/>
    </location>
</feature>
<dbReference type="VEuPathDB" id="ToxoDB:TGCOUG_280540A"/>
<feature type="region of interest" description="Disordered" evidence="1">
    <location>
        <begin position="410"/>
        <end position="431"/>
    </location>
</feature>
<name>A0A2G8Y4P9_TOXGO</name>
<feature type="region of interest" description="Disordered" evidence="1">
    <location>
        <begin position="962"/>
        <end position="1022"/>
    </location>
</feature>
<dbReference type="GO" id="GO:0043248">
    <property type="term" value="P:proteasome assembly"/>
    <property type="evidence" value="ECO:0007669"/>
    <property type="project" value="InterPro"/>
</dbReference>
<feature type="compositionally biased region" description="Basic and acidic residues" evidence="1">
    <location>
        <begin position="307"/>
        <end position="325"/>
    </location>
</feature>
<evidence type="ECO:0000313" key="3">
    <source>
        <dbReference type="EMBL" id="PIM02244.1"/>
    </source>
</evidence>
<organism evidence="3 4">
    <name type="scientific">Toxoplasma gondii COUG</name>
    <dbReference type="NCBI Taxonomy" id="1074873"/>
    <lineage>
        <taxon>Eukaryota</taxon>
        <taxon>Sar</taxon>
        <taxon>Alveolata</taxon>
        <taxon>Apicomplexa</taxon>
        <taxon>Conoidasida</taxon>
        <taxon>Coccidia</taxon>
        <taxon>Eucoccidiorida</taxon>
        <taxon>Eimeriorina</taxon>
        <taxon>Sarcocystidae</taxon>
        <taxon>Toxoplasma</taxon>
    </lineage>
</organism>